<dbReference type="Pfam" id="PF07963">
    <property type="entry name" value="N_methyl"/>
    <property type="match status" value="1"/>
</dbReference>
<dbReference type="SUPFAM" id="SSF54523">
    <property type="entry name" value="Pili subunits"/>
    <property type="match status" value="1"/>
</dbReference>
<evidence type="ECO:0000256" key="6">
    <source>
        <dbReference type="ARBA" id="ARBA00023136"/>
    </source>
</evidence>
<dbReference type="GO" id="GO:0007155">
    <property type="term" value="P:cell adhesion"/>
    <property type="evidence" value="ECO:0007669"/>
    <property type="project" value="InterPro"/>
</dbReference>
<evidence type="ECO:0000256" key="5">
    <source>
        <dbReference type="ARBA" id="ARBA00022989"/>
    </source>
</evidence>
<dbReference type="Proteomes" id="UP000509579">
    <property type="component" value="Chromosome"/>
</dbReference>
<dbReference type="InterPro" id="IPR012902">
    <property type="entry name" value="N_methyl_site"/>
</dbReference>
<dbReference type="PRINTS" id="PR00885">
    <property type="entry name" value="BCTERIALGSPH"/>
</dbReference>
<evidence type="ECO:0000313" key="10">
    <source>
        <dbReference type="Proteomes" id="UP000509579"/>
    </source>
</evidence>
<dbReference type="AlphaFoldDB" id="A0A6N1WWZ6"/>
<name>A0A6N1WWZ6_9BURK</name>
<dbReference type="GO" id="GO:0015628">
    <property type="term" value="P:protein secretion by the type II secretion system"/>
    <property type="evidence" value="ECO:0007669"/>
    <property type="project" value="InterPro"/>
</dbReference>
<keyword evidence="3" id="KW-0488">Methylation</keyword>
<dbReference type="PANTHER" id="PTHR30093:SF34">
    <property type="entry name" value="PREPILIN PEPTIDASE-DEPENDENT PROTEIN D"/>
    <property type="match status" value="1"/>
</dbReference>
<dbReference type="PANTHER" id="PTHR30093">
    <property type="entry name" value="GENERAL SECRETION PATHWAY PROTEIN G"/>
    <property type="match status" value="1"/>
</dbReference>
<dbReference type="GO" id="GO:0016020">
    <property type="term" value="C:membrane"/>
    <property type="evidence" value="ECO:0007669"/>
    <property type="project" value="UniProtKB-SubCell"/>
</dbReference>
<evidence type="ECO:0000313" key="9">
    <source>
        <dbReference type="EMBL" id="QKV51487.1"/>
    </source>
</evidence>
<reference evidence="9 10" key="1">
    <citation type="submission" date="2020-06" db="EMBL/GenBank/DDBJ databases">
        <title>Acidovorax antarctica sp. nov., isolated from Corinth ice sheet soil, Antarctic Fields Peninsula.</title>
        <authorList>
            <person name="Xu Q."/>
            <person name="Peng F."/>
        </authorList>
    </citation>
    <scope>NUCLEOTIDE SEQUENCE [LARGE SCALE GENOMIC DNA]</scope>
    <source>
        <strain evidence="9 10">16-35-5</strain>
    </source>
</reference>
<dbReference type="Pfam" id="PF00114">
    <property type="entry name" value="Pilin"/>
    <property type="match status" value="1"/>
</dbReference>
<dbReference type="KEGG" id="aant:HUK68_00490"/>
<comment type="subcellular location">
    <subcellularLocation>
        <location evidence="1">Membrane</location>
        <topology evidence="1">Single-pass membrane protein</topology>
    </subcellularLocation>
</comment>
<dbReference type="EMBL" id="CP054840">
    <property type="protein sequence ID" value="QKV51487.1"/>
    <property type="molecule type" value="Genomic_DNA"/>
</dbReference>
<dbReference type="GO" id="GO:0015627">
    <property type="term" value="C:type II protein secretion system complex"/>
    <property type="evidence" value="ECO:0007669"/>
    <property type="project" value="InterPro"/>
</dbReference>
<dbReference type="PROSITE" id="PS00409">
    <property type="entry name" value="PROKAR_NTER_METHYL"/>
    <property type="match status" value="1"/>
</dbReference>
<feature type="transmembrane region" description="Helical" evidence="8">
    <location>
        <begin position="12"/>
        <end position="32"/>
    </location>
</feature>
<evidence type="ECO:0000256" key="2">
    <source>
        <dbReference type="ARBA" id="ARBA00005233"/>
    </source>
</evidence>
<dbReference type="GO" id="GO:0009289">
    <property type="term" value="C:pilus"/>
    <property type="evidence" value="ECO:0007669"/>
    <property type="project" value="InterPro"/>
</dbReference>
<gene>
    <name evidence="9" type="ORF">HUK68_00490</name>
</gene>
<evidence type="ECO:0000256" key="8">
    <source>
        <dbReference type="SAM" id="Phobius"/>
    </source>
</evidence>
<keyword evidence="10" id="KW-1185">Reference proteome</keyword>
<dbReference type="Gene3D" id="3.30.700.10">
    <property type="entry name" value="Glycoprotein, Type 4 Pilin"/>
    <property type="match status" value="1"/>
</dbReference>
<keyword evidence="4 8" id="KW-0812">Transmembrane</keyword>
<accession>A0A6N1WWZ6</accession>
<protein>
    <submittedName>
        <fullName evidence="9">Pilin</fullName>
    </submittedName>
</protein>
<proteinExistence type="inferred from homology"/>
<keyword evidence="5 8" id="KW-1133">Transmembrane helix</keyword>
<organism evidence="9 10">
    <name type="scientific">Comamonas antarctica</name>
    <dbReference type="NCBI Taxonomy" id="2743470"/>
    <lineage>
        <taxon>Bacteria</taxon>
        <taxon>Pseudomonadati</taxon>
        <taxon>Pseudomonadota</taxon>
        <taxon>Betaproteobacteria</taxon>
        <taxon>Burkholderiales</taxon>
        <taxon>Comamonadaceae</taxon>
        <taxon>Comamonas</taxon>
    </lineage>
</organism>
<comment type="similarity">
    <text evidence="2 7">Belongs to the N-Me-Phe pilin family.</text>
</comment>
<dbReference type="InterPro" id="IPR045584">
    <property type="entry name" value="Pilin-like"/>
</dbReference>
<dbReference type="NCBIfam" id="TIGR02532">
    <property type="entry name" value="IV_pilin_GFxxxE"/>
    <property type="match status" value="1"/>
</dbReference>
<evidence type="ECO:0000256" key="3">
    <source>
        <dbReference type="ARBA" id="ARBA00022481"/>
    </source>
</evidence>
<dbReference type="InterPro" id="IPR001082">
    <property type="entry name" value="Pilin"/>
</dbReference>
<evidence type="ECO:0000256" key="1">
    <source>
        <dbReference type="ARBA" id="ARBA00004167"/>
    </source>
</evidence>
<sequence>MKRTLQQGFTLIELMVVVAIIGILAAVALPAYQDYTTRARVSEGLTLATTAKAAVAETLSTATTAGVAPYAGTGAATVPTSTLAAYTYEYVAGSNVASIAIAGIAALATPVMGDGRITITYAGQVAGSLGAPILLTPGSGTVTNSALPSNPMRAAQPIVWGCGIANAAAFKFLPANCRYLVS</sequence>
<evidence type="ECO:0000256" key="7">
    <source>
        <dbReference type="RuleBase" id="RU000389"/>
    </source>
</evidence>
<dbReference type="InterPro" id="IPR002416">
    <property type="entry name" value="T2SS_protein-GspH"/>
</dbReference>
<keyword evidence="6 8" id="KW-0472">Membrane</keyword>
<dbReference type="RefSeq" id="WP_175502424.1">
    <property type="nucleotide sequence ID" value="NZ_CP054840.1"/>
</dbReference>
<evidence type="ECO:0000256" key="4">
    <source>
        <dbReference type="ARBA" id="ARBA00022692"/>
    </source>
</evidence>
<keyword evidence="7" id="KW-0281">Fimbrium</keyword>